<dbReference type="CDD" id="cd04077">
    <property type="entry name" value="Peptidases_S8_PCSK9_ProteinaseK_like"/>
    <property type="match status" value="1"/>
</dbReference>
<dbReference type="InterPro" id="IPR022409">
    <property type="entry name" value="PKD/Chitinase_dom"/>
</dbReference>
<dbReference type="PROSITE" id="PS50093">
    <property type="entry name" value="PKD"/>
    <property type="match status" value="1"/>
</dbReference>
<keyword evidence="4 5" id="KW-0720">Serine protease</keyword>
<dbReference type="InterPro" id="IPR037045">
    <property type="entry name" value="S8pro/Inhibitor_I9_sf"/>
</dbReference>
<dbReference type="GO" id="GO:0006508">
    <property type="term" value="P:proteolysis"/>
    <property type="evidence" value="ECO:0007669"/>
    <property type="project" value="UniProtKB-KW"/>
</dbReference>
<keyword evidence="3 5" id="KW-0378">Hydrolase</keyword>
<dbReference type="PROSITE" id="PS51257">
    <property type="entry name" value="PROKAR_LIPOPROTEIN"/>
    <property type="match status" value="1"/>
</dbReference>
<organism evidence="9 10">
    <name type="scientific">Phytomonospora endophytica</name>
    <dbReference type="NCBI Taxonomy" id="714109"/>
    <lineage>
        <taxon>Bacteria</taxon>
        <taxon>Bacillati</taxon>
        <taxon>Actinomycetota</taxon>
        <taxon>Actinomycetes</taxon>
        <taxon>Micromonosporales</taxon>
        <taxon>Micromonosporaceae</taxon>
        <taxon>Phytomonospora</taxon>
    </lineage>
</organism>
<evidence type="ECO:0000256" key="7">
    <source>
        <dbReference type="SAM" id="SignalP"/>
    </source>
</evidence>
<accession>A0A841FH76</accession>
<dbReference type="GO" id="GO:0005975">
    <property type="term" value="P:carbohydrate metabolic process"/>
    <property type="evidence" value="ECO:0007669"/>
    <property type="project" value="UniProtKB-ARBA"/>
</dbReference>
<comment type="similarity">
    <text evidence="1 5 6">Belongs to the peptidase S8 family.</text>
</comment>
<dbReference type="GO" id="GO:0004252">
    <property type="term" value="F:serine-type endopeptidase activity"/>
    <property type="evidence" value="ECO:0007669"/>
    <property type="project" value="UniProtKB-UniRule"/>
</dbReference>
<feature type="active site" description="Charge relay system" evidence="5">
    <location>
        <position position="193"/>
    </location>
</feature>
<evidence type="ECO:0000256" key="4">
    <source>
        <dbReference type="ARBA" id="ARBA00022825"/>
    </source>
</evidence>
<dbReference type="RefSeq" id="WP_184788447.1">
    <property type="nucleotide sequence ID" value="NZ_BONT01000083.1"/>
</dbReference>
<evidence type="ECO:0000256" key="6">
    <source>
        <dbReference type="RuleBase" id="RU003355"/>
    </source>
</evidence>
<dbReference type="EMBL" id="JACHGT010000007">
    <property type="protein sequence ID" value="MBB6035566.1"/>
    <property type="molecule type" value="Genomic_DNA"/>
</dbReference>
<feature type="active site" description="Charge relay system" evidence="5">
    <location>
        <position position="160"/>
    </location>
</feature>
<dbReference type="InterPro" id="IPR000601">
    <property type="entry name" value="PKD_dom"/>
</dbReference>
<dbReference type="InterPro" id="IPR013783">
    <property type="entry name" value="Ig-like_fold"/>
</dbReference>
<gene>
    <name evidence="9" type="ORF">HNR73_003430</name>
</gene>
<feature type="domain" description="PKD" evidence="8">
    <location>
        <begin position="532"/>
        <end position="594"/>
    </location>
</feature>
<dbReference type="PANTHER" id="PTHR43806:SF11">
    <property type="entry name" value="CEREVISIN-RELATED"/>
    <property type="match status" value="1"/>
</dbReference>
<dbReference type="Pfam" id="PF00082">
    <property type="entry name" value="Peptidase_S8"/>
    <property type="match status" value="1"/>
</dbReference>
<dbReference type="PANTHER" id="PTHR43806">
    <property type="entry name" value="PEPTIDASE S8"/>
    <property type="match status" value="1"/>
</dbReference>
<dbReference type="SUPFAM" id="SSF52743">
    <property type="entry name" value="Subtilisin-like"/>
    <property type="match status" value="1"/>
</dbReference>
<evidence type="ECO:0000256" key="5">
    <source>
        <dbReference type="PROSITE-ProRule" id="PRU01240"/>
    </source>
</evidence>
<dbReference type="InterPro" id="IPR000209">
    <property type="entry name" value="Peptidase_S8/S53_dom"/>
</dbReference>
<evidence type="ECO:0000259" key="8">
    <source>
        <dbReference type="PROSITE" id="PS50093"/>
    </source>
</evidence>
<sequence length="594" mass="60343">MRTTNLWRTAAAAGIAAACVLLAAPAAQAATGEIRNAAGPTVVEGRYIAVFKDAAVAGVASTVESKAAGFAAKYHGTVDLTYYATIRGFSTTMDAADARRMAADPAIEYVEAVHMVRLADDQANPPSWGLDRVDQTALPLDKKYSYPSNGGQGVTIYVLDTGVRMSHQTFGGRAASGYDFIDNDSDASDCHGHGTHVAGTTAGNEYGVAKKAKVVSVRVLGCDGSGPNDVIGKAIDWVTANAVKPAVANMSLGDNGSHPVMEDAVQRSIDKGIQYSLAGGNNGSDACGFSPARLPAAVTVGSTAENDSRSGFSNLGTCLDLFAPGSNIVSSANAGDTARATMSGTSMAAPHVAGAMALYLAANPSATPAQVRDAIVNNATPGKVTNPGSGSPNKLLYTGFLTGPPVEDDFSVSADPSSATVDPGESATSTVKTAITKGNAQQITLSASGLPSGAQATFNPATINSGQSSTLTIATSASTPQGSYSVTVTATGTKATRTTGFTLVVGDVGQPGDPTAAFTQNCFTQGFRFCMFDGTTSSSPNGQITGYAWKFGDGTTGFGALTSHFYNAPGTYRVALTVTDASGKTATVTKEVKV</sequence>
<reference evidence="9 10" key="1">
    <citation type="submission" date="2020-08" db="EMBL/GenBank/DDBJ databases">
        <title>Genomic Encyclopedia of Type Strains, Phase IV (KMG-IV): sequencing the most valuable type-strain genomes for metagenomic binning, comparative biology and taxonomic classification.</title>
        <authorList>
            <person name="Goeker M."/>
        </authorList>
    </citation>
    <scope>NUCLEOTIDE SEQUENCE [LARGE SCALE GENOMIC DNA]</scope>
    <source>
        <strain evidence="9 10">YIM 65646</strain>
    </source>
</reference>
<dbReference type="PRINTS" id="PR00723">
    <property type="entry name" value="SUBTILISIN"/>
</dbReference>
<dbReference type="PROSITE" id="PS51892">
    <property type="entry name" value="SUBTILASE"/>
    <property type="match status" value="1"/>
</dbReference>
<feature type="chain" id="PRO_5032478589" evidence="7">
    <location>
        <begin position="30"/>
        <end position="594"/>
    </location>
</feature>
<protein>
    <submittedName>
        <fullName evidence="9">Subtilisin family serine protease</fullName>
    </submittedName>
</protein>
<dbReference type="Gene3D" id="3.40.50.200">
    <property type="entry name" value="Peptidase S8/S53 domain"/>
    <property type="match status" value="1"/>
</dbReference>
<dbReference type="InterPro" id="IPR050131">
    <property type="entry name" value="Peptidase_S8_subtilisin-like"/>
</dbReference>
<dbReference type="Gene3D" id="2.60.40.10">
    <property type="entry name" value="Immunoglobulins"/>
    <property type="match status" value="2"/>
</dbReference>
<dbReference type="InterPro" id="IPR023828">
    <property type="entry name" value="Peptidase_S8_Ser-AS"/>
</dbReference>
<dbReference type="SUPFAM" id="SSF49299">
    <property type="entry name" value="PKD domain"/>
    <property type="match status" value="1"/>
</dbReference>
<dbReference type="CDD" id="cd00146">
    <property type="entry name" value="PKD"/>
    <property type="match status" value="1"/>
</dbReference>
<evidence type="ECO:0000313" key="9">
    <source>
        <dbReference type="EMBL" id="MBB6035566.1"/>
    </source>
</evidence>
<dbReference type="Gene3D" id="3.30.70.80">
    <property type="entry name" value="Peptidase S8 propeptide/proteinase inhibitor I9"/>
    <property type="match status" value="1"/>
</dbReference>
<dbReference type="Pfam" id="PF18911">
    <property type="entry name" value="PKD_4"/>
    <property type="match status" value="1"/>
</dbReference>
<dbReference type="Proteomes" id="UP000548476">
    <property type="component" value="Unassembled WGS sequence"/>
</dbReference>
<keyword evidence="2 5" id="KW-0645">Protease</keyword>
<dbReference type="PROSITE" id="PS00136">
    <property type="entry name" value="SUBTILASE_ASP"/>
    <property type="match status" value="1"/>
</dbReference>
<evidence type="ECO:0000256" key="3">
    <source>
        <dbReference type="ARBA" id="ARBA00022801"/>
    </source>
</evidence>
<dbReference type="InterPro" id="IPR023827">
    <property type="entry name" value="Peptidase_S8_Asp-AS"/>
</dbReference>
<dbReference type="FunFam" id="3.40.50.200:FF:000014">
    <property type="entry name" value="Proteinase K"/>
    <property type="match status" value="1"/>
</dbReference>
<dbReference type="SUPFAM" id="SSF54897">
    <property type="entry name" value="Protease propeptides/inhibitors"/>
    <property type="match status" value="1"/>
</dbReference>
<dbReference type="GO" id="GO:0005615">
    <property type="term" value="C:extracellular space"/>
    <property type="evidence" value="ECO:0007669"/>
    <property type="project" value="TreeGrafter"/>
</dbReference>
<dbReference type="InterPro" id="IPR034193">
    <property type="entry name" value="PCSK9_ProteinaseK-like"/>
</dbReference>
<proteinExistence type="inferred from homology"/>
<evidence type="ECO:0000256" key="1">
    <source>
        <dbReference type="ARBA" id="ARBA00011073"/>
    </source>
</evidence>
<dbReference type="InterPro" id="IPR036852">
    <property type="entry name" value="Peptidase_S8/S53_dom_sf"/>
</dbReference>
<feature type="active site" description="Charge relay system" evidence="5">
    <location>
        <position position="346"/>
    </location>
</feature>
<dbReference type="InterPro" id="IPR035986">
    <property type="entry name" value="PKD_dom_sf"/>
</dbReference>
<dbReference type="PROSITE" id="PS00138">
    <property type="entry name" value="SUBTILASE_SER"/>
    <property type="match status" value="1"/>
</dbReference>
<feature type="signal peptide" evidence="7">
    <location>
        <begin position="1"/>
        <end position="29"/>
    </location>
</feature>
<keyword evidence="10" id="KW-1185">Reference proteome</keyword>
<comment type="caution">
    <text evidence="9">The sequence shown here is derived from an EMBL/GenBank/DDBJ whole genome shotgun (WGS) entry which is preliminary data.</text>
</comment>
<keyword evidence="7" id="KW-0732">Signal</keyword>
<evidence type="ECO:0000256" key="2">
    <source>
        <dbReference type="ARBA" id="ARBA00022670"/>
    </source>
</evidence>
<evidence type="ECO:0000313" key="10">
    <source>
        <dbReference type="Proteomes" id="UP000548476"/>
    </source>
</evidence>
<dbReference type="SMART" id="SM00089">
    <property type="entry name" value="PKD"/>
    <property type="match status" value="1"/>
</dbReference>
<name>A0A841FH76_9ACTN</name>
<dbReference type="AlphaFoldDB" id="A0A841FH76"/>
<dbReference type="InterPro" id="IPR015500">
    <property type="entry name" value="Peptidase_S8_subtilisin-rel"/>
</dbReference>